<protein>
    <recommendedName>
        <fullName evidence="2 8">Transcription elongation factor GreA</fullName>
    </recommendedName>
    <alternativeName>
        <fullName evidence="7 8">Transcript cleavage factor GreA</fullName>
    </alternativeName>
</protein>
<evidence type="ECO:0000256" key="9">
    <source>
        <dbReference type="RuleBase" id="RU000556"/>
    </source>
</evidence>
<sequence length="158" mass="17744">MMKRIPMTPEGYERLKEELDRLIKVERPQIIKAIAEARAHGDLSENAEYHAAREKQSFIEGRIRELQAKLSCAYVIDPSKINQNKAAFGAKVRVLDLDTDEEKEFHLVGPDEADVKNGKISITSPVGKALIGREVGEQVTIKAPAKTLNYEIISINFE</sequence>
<dbReference type="Gene3D" id="1.10.287.180">
    <property type="entry name" value="Transcription elongation factor, GreA/GreB, N-terminal domain"/>
    <property type="match status" value="1"/>
</dbReference>
<evidence type="ECO:0000256" key="7">
    <source>
        <dbReference type="ARBA" id="ARBA00030776"/>
    </source>
</evidence>
<dbReference type="Pfam" id="PF01272">
    <property type="entry name" value="GreA_GreB"/>
    <property type="match status" value="1"/>
</dbReference>
<dbReference type="PANTHER" id="PTHR30437:SF4">
    <property type="entry name" value="TRANSCRIPTION ELONGATION FACTOR GREA"/>
    <property type="match status" value="1"/>
</dbReference>
<evidence type="ECO:0000256" key="3">
    <source>
        <dbReference type="ARBA" id="ARBA00023015"/>
    </source>
</evidence>
<evidence type="ECO:0000259" key="10">
    <source>
        <dbReference type="Pfam" id="PF01272"/>
    </source>
</evidence>
<keyword evidence="12" id="KW-0251">Elongation factor</keyword>
<evidence type="ECO:0000256" key="1">
    <source>
        <dbReference type="ARBA" id="ARBA00008213"/>
    </source>
</evidence>
<keyword evidence="4 8" id="KW-0238">DNA-binding</keyword>
<feature type="domain" description="Transcription elongation factor GreA/GreB C-terminal" evidence="10">
    <location>
        <begin position="83"/>
        <end position="156"/>
    </location>
</feature>
<dbReference type="Pfam" id="PF03449">
    <property type="entry name" value="GreA_GreB_N"/>
    <property type="match status" value="1"/>
</dbReference>
<evidence type="ECO:0000259" key="11">
    <source>
        <dbReference type="Pfam" id="PF03449"/>
    </source>
</evidence>
<comment type="function">
    <text evidence="6 8 9">Necessary for efficient RNA polymerase transcription elongation past template-encoded arresting sites. The arresting sites in DNA have the property of trapping a certain fraction of elongating RNA polymerases that pass through, resulting in locked ternary complexes. Cleavage of the nascent transcript by cleavage factors such as GreA or GreB allows the resumption of elongation from the new 3'terminus. GreA releases sequences of 2 to 3 nucleotides.</text>
</comment>
<dbReference type="GO" id="GO:0003677">
    <property type="term" value="F:DNA binding"/>
    <property type="evidence" value="ECO:0007669"/>
    <property type="project" value="UniProtKB-UniRule"/>
</dbReference>
<dbReference type="InterPro" id="IPR023459">
    <property type="entry name" value="Tscrpt_elong_fac_GreA/B_fam"/>
</dbReference>
<name>A0A7C4AJ30_9BACT</name>
<dbReference type="InterPro" id="IPR036953">
    <property type="entry name" value="GreA/GreB_C_sf"/>
</dbReference>
<evidence type="ECO:0000256" key="5">
    <source>
        <dbReference type="ARBA" id="ARBA00023163"/>
    </source>
</evidence>
<dbReference type="NCBIfam" id="NF001264">
    <property type="entry name" value="PRK00226.1-5"/>
    <property type="match status" value="1"/>
</dbReference>
<dbReference type="InterPro" id="IPR006359">
    <property type="entry name" value="Tscrpt_elong_fac_GreA"/>
</dbReference>
<dbReference type="NCBIfam" id="NF001263">
    <property type="entry name" value="PRK00226.1-4"/>
    <property type="match status" value="1"/>
</dbReference>
<evidence type="ECO:0000256" key="4">
    <source>
        <dbReference type="ARBA" id="ARBA00023125"/>
    </source>
</evidence>
<gene>
    <name evidence="8 12" type="primary">greA</name>
    <name evidence="12" type="ORF">ENV75_02520</name>
</gene>
<keyword evidence="3 8" id="KW-0805">Transcription regulation</keyword>
<comment type="caution">
    <text evidence="12">The sequence shown here is derived from an EMBL/GenBank/DDBJ whole genome shotgun (WGS) entry which is preliminary data.</text>
</comment>
<dbReference type="GO" id="GO:0003746">
    <property type="term" value="F:translation elongation factor activity"/>
    <property type="evidence" value="ECO:0007669"/>
    <property type="project" value="UniProtKB-KW"/>
</dbReference>
<dbReference type="FunFam" id="1.10.287.180:FF:000001">
    <property type="entry name" value="Transcription elongation factor GreA"/>
    <property type="match status" value="1"/>
</dbReference>
<dbReference type="Gene3D" id="3.10.50.30">
    <property type="entry name" value="Transcription elongation factor, GreA/GreB, C-terminal domain"/>
    <property type="match status" value="1"/>
</dbReference>
<dbReference type="NCBIfam" id="NF001261">
    <property type="entry name" value="PRK00226.1-2"/>
    <property type="match status" value="1"/>
</dbReference>
<keyword evidence="5 8" id="KW-0804">Transcription</keyword>
<dbReference type="PIRSF" id="PIRSF006092">
    <property type="entry name" value="GreA_GreB"/>
    <property type="match status" value="1"/>
</dbReference>
<organism evidence="12">
    <name type="scientific">Thermodesulfovibrio aggregans</name>
    <dbReference type="NCBI Taxonomy" id="86166"/>
    <lineage>
        <taxon>Bacteria</taxon>
        <taxon>Pseudomonadati</taxon>
        <taxon>Nitrospirota</taxon>
        <taxon>Thermodesulfovibrionia</taxon>
        <taxon>Thermodesulfovibrionales</taxon>
        <taxon>Thermodesulfovibrionaceae</taxon>
        <taxon>Thermodesulfovibrio</taxon>
    </lineage>
</organism>
<dbReference type="GO" id="GO:0070063">
    <property type="term" value="F:RNA polymerase binding"/>
    <property type="evidence" value="ECO:0007669"/>
    <property type="project" value="InterPro"/>
</dbReference>
<comment type="similarity">
    <text evidence="1 8 9">Belongs to the GreA/GreB family.</text>
</comment>
<accession>A0A7C4AJ30</accession>
<dbReference type="InterPro" id="IPR036805">
    <property type="entry name" value="Tscrpt_elong_fac_GreA/B_N_sf"/>
</dbReference>
<dbReference type="SUPFAM" id="SSF54534">
    <property type="entry name" value="FKBP-like"/>
    <property type="match status" value="1"/>
</dbReference>
<dbReference type="HAMAP" id="MF_00105">
    <property type="entry name" value="GreA_GreB"/>
    <property type="match status" value="1"/>
</dbReference>
<keyword evidence="12" id="KW-0648">Protein biosynthesis</keyword>
<proteinExistence type="inferred from homology"/>
<dbReference type="PROSITE" id="PS00830">
    <property type="entry name" value="GREAB_2"/>
    <property type="match status" value="1"/>
</dbReference>
<evidence type="ECO:0000256" key="8">
    <source>
        <dbReference type="HAMAP-Rule" id="MF_00105"/>
    </source>
</evidence>
<dbReference type="EMBL" id="DTHO01000022">
    <property type="protein sequence ID" value="HGG99312.1"/>
    <property type="molecule type" value="Genomic_DNA"/>
</dbReference>
<dbReference type="AlphaFoldDB" id="A0A7C4AJ30"/>
<dbReference type="InterPro" id="IPR018151">
    <property type="entry name" value="TF_GreA/GreB_CS"/>
</dbReference>
<dbReference type="PROSITE" id="PS00829">
    <property type="entry name" value="GREAB_1"/>
    <property type="match status" value="1"/>
</dbReference>
<dbReference type="InterPro" id="IPR028624">
    <property type="entry name" value="Tscrpt_elong_fac_GreA/B"/>
</dbReference>
<feature type="domain" description="Transcription elongation factor GreA/GreB N-terminal" evidence="11">
    <location>
        <begin position="5"/>
        <end position="75"/>
    </location>
</feature>
<evidence type="ECO:0000313" key="12">
    <source>
        <dbReference type="EMBL" id="HGG99312.1"/>
    </source>
</evidence>
<dbReference type="InterPro" id="IPR022691">
    <property type="entry name" value="Tscrpt_elong_fac_GreA/B_N"/>
</dbReference>
<dbReference type="SUPFAM" id="SSF46557">
    <property type="entry name" value="GreA transcript cleavage protein, N-terminal domain"/>
    <property type="match status" value="1"/>
</dbReference>
<dbReference type="FunFam" id="3.10.50.30:FF:000001">
    <property type="entry name" value="Transcription elongation factor GreA"/>
    <property type="match status" value="1"/>
</dbReference>
<evidence type="ECO:0000256" key="6">
    <source>
        <dbReference type="ARBA" id="ARBA00024916"/>
    </source>
</evidence>
<dbReference type="InterPro" id="IPR001437">
    <property type="entry name" value="Tscrpt_elong_fac_GreA/B_C"/>
</dbReference>
<dbReference type="GO" id="GO:0006354">
    <property type="term" value="P:DNA-templated transcription elongation"/>
    <property type="evidence" value="ECO:0007669"/>
    <property type="project" value="TreeGrafter"/>
</dbReference>
<reference evidence="12" key="1">
    <citation type="journal article" date="2020" name="mSystems">
        <title>Genome- and Community-Level Interaction Insights into Carbon Utilization and Element Cycling Functions of Hydrothermarchaeota in Hydrothermal Sediment.</title>
        <authorList>
            <person name="Zhou Z."/>
            <person name="Liu Y."/>
            <person name="Xu W."/>
            <person name="Pan J."/>
            <person name="Luo Z.H."/>
            <person name="Li M."/>
        </authorList>
    </citation>
    <scope>NUCLEOTIDE SEQUENCE [LARGE SCALE GENOMIC DNA]</scope>
    <source>
        <strain evidence="12">SpSt-788</strain>
    </source>
</reference>
<dbReference type="PANTHER" id="PTHR30437">
    <property type="entry name" value="TRANSCRIPTION ELONGATION FACTOR GREA"/>
    <property type="match status" value="1"/>
</dbReference>
<dbReference type="NCBIfam" id="TIGR01462">
    <property type="entry name" value="greA"/>
    <property type="match status" value="1"/>
</dbReference>
<dbReference type="GO" id="GO:0032784">
    <property type="term" value="P:regulation of DNA-templated transcription elongation"/>
    <property type="evidence" value="ECO:0007669"/>
    <property type="project" value="UniProtKB-UniRule"/>
</dbReference>
<evidence type="ECO:0000256" key="2">
    <source>
        <dbReference type="ARBA" id="ARBA00013729"/>
    </source>
</evidence>